<accession>A0ABW6YJP4</accession>
<reference evidence="5 6" key="1">
    <citation type="submission" date="2024-10" db="EMBL/GenBank/DDBJ databases">
        <title>The Natural Products Discovery Center: Release of the First 8490 Sequenced Strains for Exploring Actinobacteria Biosynthetic Diversity.</title>
        <authorList>
            <person name="Kalkreuter E."/>
            <person name="Kautsar S.A."/>
            <person name="Yang D."/>
            <person name="Bader C.D."/>
            <person name="Teijaro C.N."/>
            <person name="Fluegel L."/>
            <person name="Davis C.M."/>
            <person name="Simpson J.R."/>
            <person name="Lauterbach L."/>
            <person name="Steele A.D."/>
            <person name="Gui C."/>
            <person name="Meng S."/>
            <person name="Li G."/>
            <person name="Viehrig K."/>
            <person name="Ye F."/>
            <person name="Su P."/>
            <person name="Kiefer A.F."/>
            <person name="Nichols A."/>
            <person name="Cepeda A.J."/>
            <person name="Yan W."/>
            <person name="Fan B."/>
            <person name="Jiang Y."/>
            <person name="Adhikari A."/>
            <person name="Zheng C.-J."/>
            <person name="Schuster L."/>
            <person name="Cowan T.M."/>
            <person name="Smanski M.J."/>
            <person name="Chevrette M.G."/>
            <person name="De Carvalho L.P.S."/>
            <person name="Shen B."/>
        </authorList>
    </citation>
    <scope>NUCLEOTIDE SEQUENCE [LARGE SCALE GENOMIC DNA]</scope>
    <source>
        <strain evidence="5 6">NPDC015755</strain>
    </source>
</reference>
<dbReference type="Gene3D" id="1.10.10.2830">
    <property type="match status" value="1"/>
</dbReference>
<organism evidence="5 6">
    <name type="scientific">Streptomyces lateritius</name>
    <dbReference type="NCBI Taxonomy" id="67313"/>
    <lineage>
        <taxon>Bacteria</taxon>
        <taxon>Bacillati</taxon>
        <taxon>Actinomycetota</taxon>
        <taxon>Actinomycetes</taxon>
        <taxon>Kitasatosporales</taxon>
        <taxon>Streptomycetaceae</taxon>
        <taxon>Streptomyces</taxon>
    </lineage>
</organism>
<dbReference type="InterPro" id="IPR004437">
    <property type="entry name" value="ParB/RepB/Spo0J"/>
</dbReference>
<dbReference type="SUPFAM" id="SSF109709">
    <property type="entry name" value="KorB DNA-binding domain-like"/>
    <property type="match status" value="1"/>
</dbReference>
<comment type="similarity">
    <text evidence="1">Belongs to the ParB family.</text>
</comment>
<dbReference type="InterPro" id="IPR041468">
    <property type="entry name" value="HTH_ParB/Spo0J"/>
</dbReference>
<feature type="region of interest" description="Disordered" evidence="3">
    <location>
        <begin position="215"/>
        <end position="315"/>
    </location>
</feature>
<dbReference type="SMART" id="SM00470">
    <property type="entry name" value="ParB"/>
    <property type="match status" value="1"/>
</dbReference>
<evidence type="ECO:0000313" key="5">
    <source>
        <dbReference type="EMBL" id="MFF8279975.1"/>
    </source>
</evidence>
<dbReference type="Gene3D" id="3.90.1530.30">
    <property type="match status" value="1"/>
</dbReference>
<feature type="compositionally biased region" description="Basic and acidic residues" evidence="3">
    <location>
        <begin position="218"/>
        <end position="240"/>
    </location>
</feature>
<dbReference type="Pfam" id="PF02195">
    <property type="entry name" value="ParB_N"/>
    <property type="match status" value="1"/>
</dbReference>
<dbReference type="InterPro" id="IPR050336">
    <property type="entry name" value="Chromosome_partition/occlusion"/>
</dbReference>
<evidence type="ECO:0000259" key="4">
    <source>
        <dbReference type="SMART" id="SM00470"/>
    </source>
</evidence>
<evidence type="ECO:0000313" key="6">
    <source>
        <dbReference type="Proteomes" id="UP001603013"/>
    </source>
</evidence>
<dbReference type="PANTHER" id="PTHR33375:SF1">
    <property type="entry name" value="CHROMOSOME-PARTITIONING PROTEIN PARB-RELATED"/>
    <property type="match status" value="1"/>
</dbReference>
<dbReference type="Proteomes" id="UP001603013">
    <property type="component" value="Unassembled WGS sequence"/>
</dbReference>
<sequence>MSKADLLGSGASFTSARPVSARRAAINQATAAPTVGAQNPSELPLDAISLNPDNPRSELGDLTDLGNSLRDHGQKTAISIMSRFAYLEGSPGREEDLEPGTRFVVIDGNSRLAAAREAGLKTIKVMVDDTLGEDPNEILESALVANIHRQDLDPLDEARALQKLLEVHKTQDALAARLHRSQGWVSQRLALLNLTPELQRRLENGEEQARLLRRVGNKKPEEQEAHLAKLKAQQEEEKKATKTVAAGRKTPQAPNAHPHYPVMKTDAGTGLLSSGGGVNSAKPSDDHQALSSTPVPQPRPTNSAEKTESSLPTVRTATETATLPWANGAAVMDVVFPKLSSAQRGAFIQRYFHLSEGVEQVATDMGASLNAEHRADLAGILQQVAILLTKGK</sequence>
<dbReference type="InterPro" id="IPR003115">
    <property type="entry name" value="ParB_N"/>
</dbReference>
<evidence type="ECO:0000256" key="1">
    <source>
        <dbReference type="ARBA" id="ARBA00006295"/>
    </source>
</evidence>
<dbReference type="RefSeq" id="WP_391936884.1">
    <property type="nucleotide sequence ID" value="NZ_JBIBSM010000018.1"/>
</dbReference>
<protein>
    <submittedName>
        <fullName evidence="5">ParB/RepB/Spo0J family partition protein</fullName>
    </submittedName>
</protein>
<dbReference type="SUPFAM" id="SSF110849">
    <property type="entry name" value="ParB/Sulfiredoxin"/>
    <property type="match status" value="1"/>
</dbReference>
<feature type="compositionally biased region" description="Polar residues" evidence="3">
    <location>
        <begin position="289"/>
        <end position="315"/>
    </location>
</feature>
<dbReference type="Pfam" id="PF17762">
    <property type="entry name" value="HTH_ParB"/>
    <property type="match status" value="1"/>
</dbReference>
<name>A0ABW6YJP4_9ACTN</name>
<keyword evidence="6" id="KW-1185">Reference proteome</keyword>
<feature type="region of interest" description="Disordered" evidence="3">
    <location>
        <begin position="1"/>
        <end position="59"/>
    </location>
</feature>
<proteinExistence type="inferred from homology"/>
<feature type="compositionally biased region" description="Low complexity" evidence="3">
    <location>
        <begin position="21"/>
        <end position="32"/>
    </location>
</feature>
<dbReference type="PANTHER" id="PTHR33375">
    <property type="entry name" value="CHROMOSOME-PARTITIONING PROTEIN PARB-RELATED"/>
    <property type="match status" value="1"/>
</dbReference>
<dbReference type="NCBIfam" id="TIGR00180">
    <property type="entry name" value="parB_part"/>
    <property type="match status" value="1"/>
</dbReference>
<dbReference type="InterPro" id="IPR036086">
    <property type="entry name" value="ParB/Sulfiredoxin_sf"/>
</dbReference>
<gene>
    <name evidence="5" type="ORF">ACF05T_28395</name>
</gene>
<feature type="domain" description="ParB-like N-terminal" evidence="4">
    <location>
        <begin position="41"/>
        <end position="147"/>
    </location>
</feature>
<keyword evidence="2" id="KW-0159">Chromosome partition</keyword>
<dbReference type="EMBL" id="JBIBSM010000018">
    <property type="protein sequence ID" value="MFF8279975.1"/>
    <property type="molecule type" value="Genomic_DNA"/>
</dbReference>
<evidence type="ECO:0000256" key="3">
    <source>
        <dbReference type="SAM" id="MobiDB-lite"/>
    </source>
</evidence>
<comment type="caution">
    <text evidence="5">The sequence shown here is derived from an EMBL/GenBank/DDBJ whole genome shotgun (WGS) entry which is preliminary data.</text>
</comment>
<evidence type="ECO:0000256" key="2">
    <source>
        <dbReference type="ARBA" id="ARBA00022829"/>
    </source>
</evidence>